<keyword evidence="3" id="KW-1185">Reference proteome</keyword>
<evidence type="ECO:0000256" key="1">
    <source>
        <dbReference type="SAM" id="Phobius"/>
    </source>
</evidence>
<evidence type="ECO:0000313" key="2">
    <source>
        <dbReference type="EMBL" id="MFC4491419.1"/>
    </source>
</evidence>
<organism evidence="2 3">
    <name type="scientific">Chromobacterium aquaticum</name>
    <dbReference type="NCBI Taxonomy" id="467180"/>
    <lineage>
        <taxon>Bacteria</taxon>
        <taxon>Pseudomonadati</taxon>
        <taxon>Pseudomonadota</taxon>
        <taxon>Betaproteobacteria</taxon>
        <taxon>Neisseriales</taxon>
        <taxon>Chromobacteriaceae</taxon>
        <taxon>Chromobacterium</taxon>
    </lineage>
</organism>
<accession>A0ABV8ZV68</accession>
<dbReference type="Pfam" id="PF13994">
    <property type="entry name" value="PgaD"/>
    <property type="match status" value="1"/>
</dbReference>
<feature type="transmembrane region" description="Helical" evidence="1">
    <location>
        <begin position="71"/>
        <end position="90"/>
    </location>
</feature>
<keyword evidence="1" id="KW-0472">Membrane</keyword>
<reference evidence="3" key="1">
    <citation type="journal article" date="2019" name="Int. J. Syst. Evol. Microbiol.">
        <title>The Global Catalogue of Microorganisms (GCM) 10K type strain sequencing project: providing services to taxonomists for standard genome sequencing and annotation.</title>
        <authorList>
            <consortium name="The Broad Institute Genomics Platform"/>
            <consortium name="The Broad Institute Genome Sequencing Center for Infectious Disease"/>
            <person name="Wu L."/>
            <person name="Ma J."/>
        </authorList>
    </citation>
    <scope>NUCLEOTIDE SEQUENCE [LARGE SCALE GENOMIC DNA]</scope>
    <source>
        <strain evidence="3">CGMCC 4.7608</strain>
    </source>
</reference>
<keyword evidence="1" id="KW-1133">Transmembrane helix</keyword>
<dbReference type="EMBL" id="JBHSEK010000013">
    <property type="protein sequence ID" value="MFC4491419.1"/>
    <property type="molecule type" value="Genomic_DNA"/>
</dbReference>
<comment type="caution">
    <text evidence="2">The sequence shown here is derived from an EMBL/GenBank/DDBJ whole genome shotgun (WGS) entry which is preliminary data.</text>
</comment>
<dbReference type="InterPro" id="IPR023829">
    <property type="entry name" value="PGA_PgaD"/>
</dbReference>
<feature type="transmembrane region" description="Helical" evidence="1">
    <location>
        <begin position="25"/>
        <end position="51"/>
    </location>
</feature>
<name>A0ABV8ZV68_9NEIS</name>
<gene>
    <name evidence="2" type="primary">pgaD</name>
    <name evidence="2" type="ORF">ACFO0R_17555</name>
</gene>
<keyword evidence="1" id="KW-0812">Transmembrane</keyword>
<dbReference type="Proteomes" id="UP001595999">
    <property type="component" value="Unassembled WGS sequence"/>
</dbReference>
<dbReference type="NCBIfam" id="TIGR03940">
    <property type="entry name" value="PGA_PgaD"/>
    <property type="match status" value="1"/>
</dbReference>
<evidence type="ECO:0000313" key="3">
    <source>
        <dbReference type="Proteomes" id="UP001595999"/>
    </source>
</evidence>
<dbReference type="RefSeq" id="WP_231465075.1">
    <property type="nucleotide sequence ID" value="NZ_JAJOHW010000166.1"/>
</dbReference>
<proteinExistence type="predicted"/>
<protein>
    <submittedName>
        <fullName evidence="2">Poly-beta-1,6-N-acetyl-D-glucosamine biosynthesis protein PgaD</fullName>
    </submittedName>
</protein>
<sequence>MRRPGEGLIIQAAHNMSALQRLLSWLLTLLWWLLWLYLWLPAVAFACYLIWGREVLPVSIRALDAPAHLTLLSEYGLFIALFGLCLVLWSRVNYWRFSGKQQRSRIPDVTLEALAADLGMPPAELCNGRAAKVAVVHHCEEGGIAHIETVTPLPTAEQGQQH</sequence>